<dbReference type="Proteomes" id="UP000314294">
    <property type="component" value="Unassembled WGS sequence"/>
</dbReference>
<evidence type="ECO:0000313" key="2">
    <source>
        <dbReference type="EMBL" id="TNN27001.1"/>
    </source>
</evidence>
<gene>
    <name evidence="2" type="ORF">EYF80_062856</name>
</gene>
<keyword evidence="3" id="KW-1185">Reference proteome</keyword>
<organism evidence="2 3">
    <name type="scientific">Liparis tanakae</name>
    <name type="common">Tanaka's snailfish</name>
    <dbReference type="NCBI Taxonomy" id="230148"/>
    <lineage>
        <taxon>Eukaryota</taxon>
        <taxon>Metazoa</taxon>
        <taxon>Chordata</taxon>
        <taxon>Craniata</taxon>
        <taxon>Vertebrata</taxon>
        <taxon>Euteleostomi</taxon>
        <taxon>Actinopterygii</taxon>
        <taxon>Neopterygii</taxon>
        <taxon>Teleostei</taxon>
        <taxon>Neoteleostei</taxon>
        <taxon>Acanthomorphata</taxon>
        <taxon>Eupercaria</taxon>
        <taxon>Perciformes</taxon>
        <taxon>Cottioidei</taxon>
        <taxon>Cottales</taxon>
        <taxon>Liparidae</taxon>
        <taxon>Liparis</taxon>
    </lineage>
</organism>
<reference evidence="2 3" key="1">
    <citation type="submission" date="2019-03" db="EMBL/GenBank/DDBJ databases">
        <title>First draft genome of Liparis tanakae, snailfish: a comprehensive survey of snailfish specific genes.</title>
        <authorList>
            <person name="Kim W."/>
            <person name="Song I."/>
            <person name="Jeong J.-H."/>
            <person name="Kim D."/>
            <person name="Kim S."/>
            <person name="Ryu S."/>
            <person name="Song J.Y."/>
            <person name="Lee S.K."/>
        </authorList>
    </citation>
    <scope>NUCLEOTIDE SEQUENCE [LARGE SCALE GENOMIC DNA]</scope>
    <source>
        <tissue evidence="2">Muscle</tissue>
    </source>
</reference>
<feature type="compositionally biased region" description="Basic and acidic residues" evidence="1">
    <location>
        <begin position="34"/>
        <end position="48"/>
    </location>
</feature>
<evidence type="ECO:0000256" key="1">
    <source>
        <dbReference type="SAM" id="MobiDB-lite"/>
    </source>
</evidence>
<protein>
    <submittedName>
        <fullName evidence="2">Uncharacterized protein</fullName>
    </submittedName>
</protein>
<dbReference type="AlphaFoldDB" id="A0A4Z2EE28"/>
<comment type="caution">
    <text evidence="2">The sequence shown here is derived from an EMBL/GenBank/DDBJ whole genome shotgun (WGS) entry which is preliminary data.</text>
</comment>
<accession>A0A4Z2EE28</accession>
<proteinExistence type="predicted"/>
<sequence length="73" mass="7955">MVRPVKTEYQAIQARGGARASKAKTAPPAPQASSDHRANLARRARLETEVIPGHRGRRASTAYRGLPGRRAPR</sequence>
<evidence type="ECO:0000313" key="3">
    <source>
        <dbReference type="Proteomes" id="UP000314294"/>
    </source>
</evidence>
<name>A0A4Z2EE28_9TELE</name>
<feature type="region of interest" description="Disordered" evidence="1">
    <location>
        <begin position="12"/>
        <end position="73"/>
    </location>
</feature>
<dbReference type="EMBL" id="SRLO01009068">
    <property type="protein sequence ID" value="TNN27001.1"/>
    <property type="molecule type" value="Genomic_DNA"/>
</dbReference>